<dbReference type="RefSeq" id="WP_306001994.1">
    <property type="nucleotide sequence ID" value="NZ_JASNFN010000055.1"/>
</dbReference>
<accession>A0ABT9IK33</accession>
<protein>
    <recommendedName>
        <fullName evidence="3">HIRAN domain-containing protein</fullName>
    </recommendedName>
</protein>
<keyword evidence="2" id="KW-1185">Reference proteome</keyword>
<evidence type="ECO:0008006" key="3">
    <source>
        <dbReference type="Google" id="ProtNLM"/>
    </source>
</evidence>
<dbReference type="Proteomes" id="UP001233673">
    <property type="component" value="Unassembled WGS sequence"/>
</dbReference>
<dbReference type="EMBL" id="JASNFN010000055">
    <property type="protein sequence ID" value="MDP5185499.1"/>
    <property type="molecule type" value="Genomic_DNA"/>
</dbReference>
<reference evidence="2" key="1">
    <citation type="submission" date="2023-05" db="EMBL/GenBank/DDBJ databases">
        <title>Draft genome of Pseudofrankia sp. BMG5.37.</title>
        <authorList>
            <person name="Gtari M."/>
            <person name="Ghodhbane F."/>
            <person name="Sbissi I."/>
        </authorList>
    </citation>
    <scope>NUCLEOTIDE SEQUENCE [LARGE SCALE GENOMIC DNA]</scope>
    <source>
        <strain evidence="2">BMG 814</strain>
    </source>
</reference>
<proteinExistence type="predicted"/>
<evidence type="ECO:0000313" key="1">
    <source>
        <dbReference type="EMBL" id="MDP5185499.1"/>
    </source>
</evidence>
<sequence length="223" mass="24537">MGKLSSDSHEYSFTYLPGAAAVEGFRPFIAFPEFNRQYQSARLWAFFALRTMDPHRPDYLRYLTWLGLESGADPLDVLSRSGGERKGDSVQLVERPAIAPGGSTSSVFLARGARYATRQHGSAPSVDALREGDPLRIKTDTGNPANPRALYLTDRIGSPFAWVPDLLIRYVEALVSKGGELKVLRNNGPECPWHLRVLVSAHGSLPPNCEPFPEEEDAAPTLV</sequence>
<evidence type="ECO:0000313" key="2">
    <source>
        <dbReference type="Proteomes" id="UP001233673"/>
    </source>
</evidence>
<gene>
    <name evidence="1" type="ORF">QOZ88_22935</name>
</gene>
<comment type="caution">
    <text evidence="1">The sequence shown here is derived from an EMBL/GenBank/DDBJ whole genome shotgun (WGS) entry which is preliminary data.</text>
</comment>
<name>A0ABT9IK33_9ACTN</name>
<organism evidence="1 2">
    <name type="scientific">Blastococcus carthaginiensis</name>
    <dbReference type="NCBI Taxonomy" id="3050034"/>
    <lineage>
        <taxon>Bacteria</taxon>
        <taxon>Bacillati</taxon>
        <taxon>Actinomycetota</taxon>
        <taxon>Actinomycetes</taxon>
        <taxon>Geodermatophilales</taxon>
        <taxon>Geodermatophilaceae</taxon>
        <taxon>Blastococcus</taxon>
    </lineage>
</organism>